<dbReference type="EMBL" id="CP021744">
    <property type="protein sequence ID" value="ARZ67838.1"/>
    <property type="molecule type" value="Genomic_DNA"/>
</dbReference>
<evidence type="ECO:0000256" key="1">
    <source>
        <dbReference type="SAM" id="Phobius"/>
    </source>
</evidence>
<organism evidence="2 3">
    <name type="scientific">Streptomyces albireticuli</name>
    <dbReference type="NCBI Taxonomy" id="1940"/>
    <lineage>
        <taxon>Bacteria</taxon>
        <taxon>Bacillati</taxon>
        <taxon>Actinomycetota</taxon>
        <taxon>Actinomycetes</taxon>
        <taxon>Kitasatosporales</taxon>
        <taxon>Streptomycetaceae</taxon>
        <taxon>Streptomyces</taxon>
    </lineage>
</organism>
<dbReference type="AlphaFoldDB" id="A0A1Z2L0M6"/>
<feature type="transmembrane region" description="Helical" evidence="1">
    <location>
        <begin position="82"/>
        <end position="104"/>
    </location>
</feature>
<dbReference type="Proteomes" id="UP000195755">
    <property type="component" value="Chromosome"/>
</dbReference>
<proteinExistence type="predicted"/>
<accession>A0A1Z2L0M6</accession>
<sequence length="276" mass="29333">MIRRRVRAGAPAGAGRDPETMAVASQVLQSEWTKIKSVRSTVWTLGLAVVVTVALGALISALSKNDFNKLSAEDRIQFDPTFTSFAGMGLGQLAMIVFGVLVVSNEYSTGMIRTSLAAVPQRGTFLFSKITVATLLALAIGMITSFVSFFVGQSMLGEHKASLGDPGVLRAVIGGGLYMTLITVFSMGVATMLRSPMLSLGILMPFFFLVSSILGNVSATKKVGQYLPDQAGHKVMQVVTVDDDAPYGPWGGFTIMVLWVVAALIGAYALLKKRDA</sequence>
<keyword evidence="1" id="KW-1133">Transmembrane helix</keyword>
<dbReference type="PANTHER" id="PTHR37305">
    <property type="entry name" value="INTEGRAL MEMBRANE PROTEIN-RELATED"/>
    <property type="match status" value="1"/>
</dbReference>
<feature type="transmembrane region" description="Helical" evidence="1">
    <location>
        <begin position="125"/>
        <end position="151"/>
    </location>
</feature>
<keyword evidence="1" id="KW-0812">Transmembrane</keyword>
<feature type="transmembrane region" description="Helical" evidence="1">
    <location>
        <begin position="171"/>
        <end position="193"/>
    </location>
</feature>
<reference evidence="2 3" key="1">
    <citation type="submission" date="2017-06" db="EMBL/GenBank/DDBJ databases">
        <title>Streptomyces albireticuli Genome sequencing and assembly.</title>
        <authorList>
            <person name="Wang Y."/>
            <person name="Du B."/>
            <person name="Ding Y."/>
            <person name="Liu H."/>
            <person name="Hou Q."/>
            <person name="Liu K."/>
            <person name="Yao L."/>
            <person name="Wang C."/>
        </authorList>
    </citation>
    <scope>NUCLEOTIDE SEQUENCE [LARGE SCALE GENOMIC DNA]</scope>
    <source>
        <strain evidence="2 3">MDJK11</strain>
    </source>
</reference>
<keyword evidence="1" id="KW-0472">Membrane</keyword>
<name>A0A1Z2L0M6_9ACTN</name>
<protein>
    <submittedName>
        <fullName evidence="2">ABC transporter</fullName>
    </submittedName>
</protein>
<feature type="transmembrane region" description="Helical" evidence="1">
    <location>
        <begin position="250"/>
        <end position="271"/>
    </location>
</feature>
<evidence type="ECO:0000313" key="2">
    <source>
        <dbReference type="EMBL" id="ARZ67838.1"/>
    </source>
</evidence>
<feature type="transmembrane region" description="Helical" evidence="1">
    <location>
        <begin position="200"/>
        <end position="219"/>
    </location>
</feature>
<feature type="transmembrane region" description="Helical" evidence="1">
    <location>
        <begin position="42"/>
        <end position="62"/>
    </location>
</feature>
<dbReference type="PANTHER" id="PTHR37305:SF1">
    <property type="entry name" value="MEMBRANE PROTEIN"/>
    <property type="match status" value="1"/>
</dbReference>
<dbReference type="KEGG" id="salj:SMD11_2186"/>
<dbReference type="Pfam" id="PF12730">
    <property type="entry name" value="ABC2_membrane_4"/>
    <property type="match status" value="1"/>
</dbReference>
<gene>
    <name evidence="2" type="ORF">SMD11_2186</name>
</gene>
<evidence type="ECO:0000313" key="3">
    <source>
        <dbReference type="Proteomes" id="UP000195755"/>
    </source>
</evidence>